<evidence type="ECO:0000256" key="1">
    <source>
        <dbReference type="ARBA" id="ARBA00022737"/>
    </source>
</evidence>
<dbReference type="PANTHER" id="PTHR22904">
    <property type="entry name" value="TPR REPEAT CONTAINING PROTEIN"/>
    <property type="match status" value="1"/>
</dbReference>
<feature type="non-terminal residue" evidence="3">
    <location>
        <position position="1"/>
    </location>
</feature>
<evidence type="ECO:0000256" key="2">
    <source>
        <dbReference type="ARBA" id="ARBA00022803"/>
    </source>
</evidence>
<organism evidence="3 4">
    <name type="scientific">Paramuricea clavata</name>
    <name type="common">Red gorgonian</name>
    <name type="synonym">Violescent sea-whip</name>
    <dbReference type="NCBI Taxonomy" id="317549"/>
    <lineage>
        <taxon>Eukaryota</taxon>
        <taxon>Metazoa</taxon>
        <taxon>Cnidaria</taxon>
        <taxon>Anthozoa</taxon>
        <taxon>Octocorallia</taxon>
        <taxon>Malacalcyonacea</taxon>
        <taxon>Plexauridae</taxon>
        <taxon>Paramuricea</taxon>
    </lineage>
</organism>
<keyword evidence="2" id="KW-0802">TPR repeat</keyword>
<sequence>MHCLLFTTIQEEARIWFNHRSTCPPRISVWCCSAALHFAAGDDRFQSEIYSIRAFFYYDLEDLAKSEQDINEGKKLNIDLTLQMGMKLKQQGINVLRSGQYNEAARLLQLAEMFFRPPWRVHQSQKHWHECWKCLIYASWHGKMYGRAIQAGKKWRQMEPITRQEEANDWKERGNEMFKERKYDIAIDCYTLSIQYAAPADDVLLGTLHSNRSHTYLQKKQFKKAKDDAEKCLKYRPNWSK</sequence>
<dbReference type="PANTHER" id="PTHR22904:SF523">
    <property type="entry name" value="STRESS-INDUCED-PHOSPHOPROTEIN 1"/>
    <property type="match status" value="1"/>
</dbReference>
<dbReference type="SMART" id="SM00028">
    <property type="entry name" value="TPR"/>
    <property type="match status" value="3"/>
</dbReference>
<dbReference type="EMBL" id="CACRXK020031172">
    <property type="protein sequence ID" value="CAB4042941.1"/>
    <property type="molecule type" value="Genomic_DNA"/>
</dbReference>
<dbReference type="InterPro" id="IPR011990">
    <property type="entry name" value="TPR-like_helical_dom_sf"/>
</dbReference>
<gene>
    <name evidence="3" type="ORF">PACLA_8A040140</name>
</gene>
<dbReference type="Proteomes" id="UP001152795">
    <property type="component" value="Unassembled WGS sequence"/>
</dbReference>
<dbReference type="SUPFAM" id="SSF48452">
    <property type="entry name" value="TPR-like"/>
    <property type="match status" value="1"/>
</dbReference>
<dbReference type="Gene3D" id="1.25.40.10">
    <property type="entry name" value="Tetratricopeptide repeat domain"/>
    <property type="match status" value="1"/>
</dbReference>
<name>A0A6S7KKF8_PARCT</name>
<dbReference type="AlphaFoldDB" id="A0A6S7KKF8"/>
<reference evidence="3" key="1">
    <citation type="submission" date="2020-04" db="EMBL/GenBank/DDBJ databases">
        <authorList>
            <person name="Alioto T."/>
            <person name="Alioto T."/>
            <person name="Gomez Garrido J."/>
        </authorList>
    </citation>
    <scope>NUCLEOTIDE SEQUENCE</scope>
    <source>
        <strain evidence="3">A484AB</strain>
    </source>
</reference>
<keyword evidence="4" id="KW-1185">Reference proteome</keyword>
<evidence type="ECO:0000313" key="4">
    <source>
        <dbReference type="Proteomes" id="UP001152795"/>
    </source>
</evidence>
<dbReference type="InterPro" id="IPR019734">
    <property type="entry name" value="TPR_rpt"/>
</dbReference>
<evidence type="ECO:0000313" key="3">
    <source>
        <dbReference type="EMBL" id="CAB4042941.1"/>
    </source>
</evidence>
<dbReference type="GO" id="GO:0051879">
    <property type="term" value="F:Hsp90 protein binding"/>
    <property type="evidence" value="ECO:0007669"/>
    <property type="project" value="TreeGrafter"/>
</dbReference>
<protein>
    <submittedName>
        <fullName evidence="3">TPR and ankyrin repeat-containing 1-like</fullName>
    </submittedName>
</protein>
<comment type="caution">
    <text evidence="3">The sequence shown here is derived from an EMBL/GenBank/DDBJ whole genome shotgun (WGS) entry which is preliminary data.</text>
</comment>
<proteinExistence type="predicted"/>
<dbReference type="OrthoDB" id="2423701at2759"/>
<accession>A0A6S7KKF8</accession>
<keyword evidence="1" id="KW-0677">Repeat</keyword>